<dbReference type="AlphaFoldDB" id="A0A653CDJ2"/>
<dbReference type="PROSITE" id="PS50157">
    <property type="entry name" value="ZINC_FINGER_C2H2_2"/>
    <property type="match status" value="6"/>
</dbReference>
<dbReference type="GO" id="GO:0008270">
    <property type="term" value="F:zinc ion binding"/>
    <property type="evidence" value="ECO:0007669"/>
    <property type="project" value="UniProtKB-KW"/>
</dbReference>
<evidence type="ECO:0000256" key="4">
    <source>
        <dbReference type="ARBA" id="ARBA00022771"/>
    </source>
</evidence>
<comment type="subcellular location">
    <subcellularLocation>
        <location evidence="1">Nucleus</location>
    </subcellularLocation>
</comment>
<dbReference type="Pfam" id="PF00096">
    <property type="entry name" value="zf-C2H2"/>
    <property type="match status" value="6"/>
</dbReference>
<dbReference type="FunFam" id="3.30.160.60:FF:001102">
    <property type="entry name" value="Transcription factor IIIA"/>
    <property type="match status" value="1"/>
</dbReference>
<gene>
    <name evidence="10" type="ORF">CALMAC_LOCUS8198</name>
</gene>
<reference evidence="10 11" key="1">
    <citation type="submission" date="2019-01" db="EMBL/GenBank/DDBJ databases">
        <authorList>
            <person name="Sayadi A."/>
        </authorList>
    </citation>
    <scope>NUCLEOTIDE SEQUENCE [LARGE SCALE GENOMIC DNA]</scope>
</reference>
<feature type="domain" description="C2H2-type" evidence="9">
    <location>
        <begin position="267"/>
        <end position="297"/>
    </location>
</feature>
<dbReference type="FunFam" id="3.30.160.60:FF:000125">
    <property type="entry name" value="Putative zinc finger protein 143"/>
    <property type="match status" value="1"/>
</dbReference>
<feature type="domain" description="C2H2-type" evidence="9">
    <location>
        <begin position="207"/>
        <end position="236"/>
    </location>
</feature>
<evidence type="ECO:0000256" key="7">
    <source>
        <dbReference type="PROSITE-ProRule" id="PRU00042"/>
    </source>
</evidence>
<keyword evidence="5" id="KW-0862">Zinc</keyword>
<dbReference type="InterPro" id="IPR013087">
    <property type="entry name" value="Znf_C2H2_type"/>
</dbReference>
<dbReference type="EMBL" id="CAACVG010007530">
    <property type="protein sequence ID" value="VEN45928.1"/>
    <property type="molecule type" value="Genomic_DNA"/>
</dbReference>
<evidence type="ECO:0000259" key="9">
    <source>
        <dbReference type="PROSITE" id="PS50157"/>
    </source>
</evidence>
<keyword evidence="4 7" id="KW-0863">Zinc-finger</keyword>
<feature type="domain" description="C2H2-type" evidence="9">
    <location>
        <begin position="118"/>
        <end position="147"/>
    </location>
</feature>
<dbReference type="Proteomes" id="UP000410492">
    <property type="component" value="Unassembled WGS sequence"/>
</dbReference>
<evidence type="ECO:0000256" key="3">
    <source>
        <dbReference type="ARBA" id="ARBA00022737"/>
    </source>
</evidence>
<feature type="domain" description="C2H2-type" evidence="9">
    <location>
        <begin position="178"/>
        <end position="207"/>
    </location>
</feature>
<evidence type="ECO:0000313" key="10">
    <source>
        <dbReference type="EMBL" id="VEN45928.1"/>
    </source>
</evidence>
<dbReference type="PANTHER" id="PTHR19818">
    <property type="entry name" value="ZINC FINGER PROTEIN ZIC AND GLI"/>
    <property type="match status" value="1"/>
</dbReference>
<evidence type="ECO:0000256" key="8">
    <source>
        <dbReference type="SAM" id="MobiDB-lite"/>
    </source>
</evidence>
<dbReference type="SUPFAM" id="SSF57667">
    <property type="entry name" value="beta-beta-alpha zinc fingers"/>
    <property type="match status" value="4"/>
</dbReference>
<evidence type="ECO:0000256" key="2">
    <source>
        <dbReference type="ARBA" id="ARBA00022723"/>
    </source>
</evidence>
<feature type="compositionally biased region" description="Low complexity" evidence="8">
    <location>
        <begin position="733"/>
        <end position="745"/>
    </location>
</feature>
<organism evidence="10 11">
    <name type="scientific">Callosobruchus maculatus</name>
    <name type="common">Southern cowpea weevil</name>
    <name type="synonym">Pulse bruchid</name>
    <dbReference type="NCBI Taxonomy" id="64391"/>
    <lineage>
        <taxon>Eukaryota</taxon>
        <taxon>Metazoa</taxon>
        <taxon>Ecdysozoa</taxon>
        <taxon>Arthropoda</taxon>
        <taxon>Hexapoda</taxon>
        <taxon>Insecta</taxon>
        <taxon>Pterygota</taxon>
        <taxon>Neoptera</taxon>
        <taxon>Endopterygota</taxon>
        <taxon>Coleoptera</taxon>
        <taxon>Polyphaga</taxon>
        <taxon>Cucujiformia</taxon>
        <taxon>Chrysomeloidea</taxon>
        <taxon>Chrysomelidae</taxon>
        <taxon>Bruchinae</taxon>
        <taxon>Bruchini</taxon>
        <taxon>Callosobruchus</taxon>
    </lineage>
</organism>
<dbReference type="InterPro" id="IPR036236">
    <property type="entry name" value="Znf_C2H2_sf"/>
</dbReference>
<dbReference type="GO" id="GO:0000981">
    <property type="term" value="F:DNA-binding transcription factor activity, RNA polymerase II-specific"/>
    <property type="evidence" value="ECO:0007669"/>
    <property type="project" value="TreeGrafter"/>
</dbReference>
<keyword evidence="2" id="KW-0479">Metal-binding</keyword>
<keyword evidence="11" id="KW-1185">Reference proteome</keyword>
<evidence type="ECO:0000313" key="11">
    <source>
        <dbReference type="Proteomes" id="UP000410492"/>
    </source>
</evidence>
<feature type="region of interest" description="Disordered" evidence="8">
    <location>
        <begin position="733"/>
        <end position="759"/>
    </location>
</feature>
<sequence length="857" mass="96167">MSRWMGKSESENEDPSNIIVTHDLQDCLDESLDFNFNNVYIPSNEKHDDQLDSDNHFVGKLEHAEENVGFIWQTVSLDEIYMQINPGISNKIELEPSHAIVTVTSTNPNTKETTINRFHCEYDGCTRTYSTVGNLRTHMKTHKGEFRFKCTEPGCGKAFLTSYSLKIHIRVHTKVKPFQCSEGGCHKAFNTLYRLRAHERLHNGKTFNCHTEGCTKFFTTLSDLKKHIRTHTREKPYKCKEAGCGKAFTASHHLKTHQRIHTGEKPYACRETIECHRAFSTPHSLKSHIKTHQKQEKLKLEPKSISENALKTDLLSRNEIENNQPNENTSKDNIDIEELRNFDNGNFSYDFDGNCNFNTYIRDTLDWDQINKSFEYTENENDGFQKPNTSDTKQVPDIQNETTDIQAINFDTLYNSFTYDDNNVIESNFVNQPAADLLKLQIETETKAKYAAVIEEQFEIANRLKDYATVNTEDVPLQLSYNIGTENVEDVKNGETLIDNTKLELEENSIITEFENAGINLYDIGNSTNNFNLFNSVYDGDENAKIDTQNVEVISVDTINTAKETVSNDSVNLDKQLYTPEALQMSLACDEEMSSAWIDAVSYASNTSQINIFQENVNENPLVAVPTTIQTYLNLPSVQSNVPVTDTMSTPSNKNATTDLLKTLTTEANICSCENCGCVDNSNCQNRSSFENSSKTNDASSRNLFVNNDAIGFPHSEISGTSQLTDNFVYSSPEVTSTSSSKTTTMRCDSQDSSKDKNCCKSNEAQQDLTADGLLASLSQLLTNNTKKSGCLGVNNAVKLATQSNGNCTKKGEDCCVVVCLKTMDQLRQMLNLATGCNGFQNLLKGCVKNDICAVPK</sequence>
<dbReference type="OrthoDB" id="6145499at2759"/>
<protein>
    <recommendedName>
        <fullName evidence="9">C2H2-type domain-containing protein</fullName>
    </recommendedName>
</protein>
<evidence type="ECO:0000256" key="5">
    <source>
        <dbReference type="ARBA" id="ARBA00022833"/>
    </source>
</evidence>
<evidence type="ECO:0000256" key="6">
    <source>
        <dbReference type="ARBA" id="ARBA00023242"/>
    </source>
</evidence>
<dbReference type="Gene3D" id="3.30.160.60">
    <property type="entry name" value="Classic Zinc Finger"/>
    <property type="match status" value="6"/>
</dbReference>
<feature type="compositionally biased region" description="Basic and acidic residues" evidence="8">
    <location>
        <begin position="749"/>
        <end position="759"/>
    </location>
</feature>
<proteinExistence type="predicted"/>
<feature type="domain" description="C2H2-type" evidence="9">
    <location>
        <begin position="148"/>
        <end position="177"/>
    </location>
</feature>
<dbReference type="GO" id="GO:0045944">
    <property type="term" value="P:positive regulation of transcription by RNA polymerase II"/>
    <property type="evidence" value="ECO:0007669"/>
    <property type="project" value="UniProtKB-ARBA"/>
</dbReference>
<dbReference type="InterPro" id="IPR050329">
    <property type="entry name" value="GLI_C2H2-zinc-finger"/>
</dbReference>
<accession>A0A653CDJ2</accession>
<evidence type="ECO:0000256" key="1">
    <source>
        <dbReference type="ARBA" id="ARBA00004123"/>
    </source>
</evidence>
<dbReference type="GO" id="GO:0005634">
    <property type="term" value="C:nucleus"/>
    <property type="evidence" value="ECO:0007669"/>
    <property type="project" value="UniProtKB-SubCell"/>
</dbReference>
<name>A0A653CDJ2_CALMS</name>
<dbReference type="GO" id="GO:0000978">
    <property type="term" value="F:RNA polymerase II cis-regulatory region sequence-specific DNA binding"/>
    <property type="evidence" value="ECO:0007669"/>
    <property type="project" value="TreeGrafter"/>
</dbReference>
<keyword evidence="3" id="KW-0677">Repeat</keyword>
<dbReference type="FunFam" id="3.30.160.60:FF:000072">
    <property type="entry name" value="zinc finger protein 143 isoform X1"/>
    <property type="match status" value="1"/>
</dbReference>
<dbReference type="PROSITE" id="PS00028">
    <property type="entry name" value="ZINC_FINGER_C2H2_1"/>
    <property type="match status" value="5"/>
</dbReference>
<dbReference type="SMART" id="SM00355">
    <property type="entry name" value="ZnF_C2H2"/>
    <property type="match status" value="6"/>
</dbReference>
<feature type="domain" description="C2H2-type" evidence="9">
    <location>
        <begin position="237"/>
        <end position="266"/>
    </location>
</feature>
<dbReference type="FunFam" id="3.30.160.60:FF:000397">
    <property type="entry name" value="Metal regulatory transcription factor 1"/>
    <property type="match status" value="1"/>
</dbReference>
<keyword evidence="6" id="KW-0539">Nucleus</keyword>
<dbReference type="FunFam" id="3.30.160.60:FF:000349">
    <property type="entry name" value="metal regulatory transcription factor 1"/>
    <property type="match status" value="1"/>
</dbReference>
<dbReference type="PANTHER" id="PTHR19818:SF139">
    <property type="entry name" value="PAIR-RULE PROTEIN ODD-PAIRED"/>
    <property type="match status" value="1"/>
</dbReference>